<evidence type="ECO:0000256" key="7">
    <source>
        <dbReference type="ARBA" id="ARBA00023128"/>
    </source>
</evidence>
<evidence type="ECO:0000313" key="11">
    <source>
        <dbReference type="Proteomes" id="UP001345013"/>
    </source>
</evidence>
<comment type="function">
    <text evidence="9">Mediates the uptake of pyruvate into mitochondria.</text>
</comment>
<proteinExistence type="inferred from homology"/>
<gene>
    <name evidence="10" type="ORF">LTR24_006112</name>
</gene>
<reference evidence="10 11" key="1">
    <citation type="submission" date="2023-08" db="EMBL/GenBank/DDBJ databases">
        <title>Black Yeasts Isolated from many extreme environments.</title>
        <authorList>
            <person name="Coleine C."/>
            <person name="Stajich J.E."/>
            <person name="Selbmann L."/>
        </authorList>
    </citation>
    <scope>NUCLEOTIDE SEQUENCE [LARGE SCALE GENOMIC DNA]</scope>
    <source>
        <strain evidence="10 11">CCFEE 5885</strain>
    </source>
</reference>
<keyword evidence="6" id="KW-1133">Transmembrane helix</keyword>
<keyword evidence="7 9" id="KW-0496">Mitochondrion</keyword>
<keyword evidence="4" id="KW-0812">Transmembrane</keyword>
<dbReference type="Pfam" id="PF03650">
    <property type="entry name" value="MPC"/>
    <property type="match status" value="1"/>
</dbReference>
<comment type="caution">
    <text evidence="10">The sequence shown here is derived from an EMBL/GenBank/DDBJ whole genome shotgun (WGS) entry which is preliminary data.</text>
</comment>
<comment type="similarity">
    <text evidence="2 9">Belongs to the mitochondrial pyruvate carrier (MPC) (TC 2.A.105) family.</text>
</comment>
<comment type="subcellular location">
    <subcellularLocation>
        <location evidence="1 9">Mitochondrion inner membrane</location>
        <topology evidence="1 9">Multi-pass membrane protein</topology>
    </subcellularLocation>
</comment>
<evidence type="ECO:0000256" key="6">
    <source>
        <dbReference type="ARBA" id="ARBA00022989"/>
    </source>
</evidence>
<evidence type="ECO:0000256" key="9">
    <source>
        <dbReference type="RuleBase" id="RU363100"/>
    </source>
</evidence>
<keyword evidence="5 9" id="KW-0999">Mitochondrion inner membrane</keyword>
<evidence type="ECO:0000256" key="8">
    <source>
        <dbReference type="ARBA" id="ARBA00023136"/>
    </source>
</evidence>
<organism evidence="10 11">
    <name type="scientific">Lithohypha guttulata</name>
    <dbReference type="NCBI Taxonomy" id="1690604"/>
    <lineage>
        <taxon>Eukaryota</taxon>
        <taxon>Fungi</taxon>
        <taxon>Dikarya</taxon>
        <taxon>Ascomycota</taxon>
        <taxon>Pezizomycotina</taxon>
        <taxon>Eurotiomycetes</taxon>
        <taxon>Chaetothyriomycetidae</taxon>
        <taxon>Chaetothyriales</taxon>
        <taxon>Trichomeriaceae</taxon>
        <taxon>Lithohypha</taxon>
    </lineage>
</organism>
<dbReference type="EMBL" id="JAVRRG010000075">
    <property type="protein sequence ID" value="KAK5089557.1"/>
    <property type="molecule type" value="Genomic_DNA"/>
</dbReference>
<evidence type="ECO:0000313" key="10">
    <source>
        <dbReference type="EMBL" id="KAK5089557.1"/>
    </source>
</evidence>
<dbReference type="InterPro" id="IPR005336">
    <property type="entry name" value="MPC"/>
</dbReference>
<keyword evidence="8" id="KW-0472">Membrane</keyword>
<protein>
    <recommendedName>
        <fullName evidence="9">Mitochondrial pyruvate carrier</fullName>
    </recommendedName>
</protein>
<accession>A0ABR0K706</accession>
<name>A0ABR0K706_9EURO</name>
<evidence type="ECO:0000256" key="5">
    <source>
        <dbReference type="ARBA" id="ARBA00022792"/>
    </source>
</evidence>
<evidence type="ECO:0000256" key="4">
    <source>
        <dbReference type="ARBA" id="ARBA00022692"/>
    </source>
</evidence>
<keyword evidence="3 9" id="KW-0813">Transport</keyword>
<evidence type="ECO:0000256" key="3">
    <source>
        <dbReference type="ARBA" id="ARBA00022448"/>
    </source>
</evidence>
<sequence length="111" mass="12248">MKWCVVIAGASDFLRPAEKLSLSQNLALMATGSIWTRWCFVIRPKNMLLAGVNFCLFLVGTIQTSRILAYQSAQKGSLEGGAKEMEQVVKDDGKRVEQQAETAAKEIKQKA</sequence>
<evidence type="ECO:0000256" key="2">
    <source>
        <dbReference type="ARBA" id="ARBA00006416"/>
    </source>
</evidence>
<evidence type="ECO:0000256" key="1">
    <source>
        <dbReference type="ARBA" id="ARBA00004448"/>
    </source>
</evidence>
<dbReference type="Proteomes" id="UP001345013">
    <property type="component" value="Unassembled WGS sequence"/>
</dbReference>
<keyword evidence="11" id="KW-1185">Reference proteome</keyword>